<organism evidence="2 3">
    <name type="scientific">Modicisalibacter muralis</name>
    <dbReference type="NCBI Taxonomy" id="119000"/>
    <lineage>
        <taxon>Bacteria</taxon>
        <taxon>Pseudomonadati</taxon>
        <taxon>Pseudomonadota</taxon>
        <taxon>Gammaproteobacteria</taxon>
        <taxon>Oceanospirillales</taxon>
        <taxon>Halomonadaceae</taxon>
        <taxon>Modicisalibacter</taxon>
    </lineage>
</organism>
<feature type="transmembrane region" description="Helical" evidence="1">
    <location>
        <begin position="6"/>
        <end position="30"/>
    </location>
</feature>
<evidence type="ECO:0000313" key="3">
    <source>
        <dbReference type="Proteomes" id="UP000198654"/>
    </source>
</evidence>
<evidence type="ECO:0000256" key="1">
    <source>
        <dbReference type="SAM" id="Phobius"/>
    </source>
</evidence>
<feature type="transmembrane region" description="Helical" evidence="1">
    <location>
        <begin position="97"/>
        <end position="119"/>
    </location>
</feature>
<evidence type="ECO:0000313" key="2">
    <source>
        <dbReference type="EMBL" id="SDL64071.1"/>
    </source>
</evidence>
<accession>A0A1G9LQQ2</accession>
<keyword evidence="1" id="KW-0812">Transmembrane</keyword>
<keyword evidence="1" id="KW-0472">Membrane</keyword>
<reference evidence="2 3" key="1">
    <citation type="submission" date="2016-10" db="EMBL/GenBank/DDBJ databases">
        <authorList>
            <person name="de Groot N.N."/>
        </authorList>
    </citation>
    <scope>NUCLEOTIDE SEQUENCE [LARGE SCALE GENOMIC DNA]</scope>
    <source>
        <strain evidence="2 3">DSM 14789</strain>
    </source>
</reference>
<gene>
    <name evidence="2" type="ORF">SAMN05661010_02205</name>
</gene>
<sequence>MAIEEIAALLAGVVIFLMLLVISTWLYVAYRKLEEIEAHLREEDHAHGNRRAWSGGPVDRMIRLTYLGCAVAFPRFYCKQSDIDEKTIENLPRRLKLWIIIPDIFAATLLVMLTALWGFGKYKGWID</sequence>
<proteinExistence type="predicted"/>
<keyword evidence="3" id="KW-1185">Reference proteome</keyword>
<protein>
    <submittedName>
        <fullName evidence="2">Uncharacterized protein</fullName>
    </submittedName>
</protein>
<name>A0A1G9LQQ2_9GAMM</name>
<dbReference type="OrthoDB" id="7019152at2"/>
<keyword evidence="1" id="KW-1133">Transmembrane helix</keyword>
<dbReference type="RefSeq" id="WP_089728465.1">
    <property type="nucleotide sequence ID" value="NZ_FNGI01000005.1"/>
</dbReference>
<dbReference type="AlphaFoldDB" id="A0A1G9LQQ2"/>
<dbReference type="STRING" id="119000.SAMN05661010_02205"/>
<dbReference type="EMBL" id="FNGI01000005">
    <property type="protein sequence ID" value="SDL64071.1"/>
    <property type="molecule type" value="Genomic_DNA"/>
</dbReference>
<dbReference type="Proteomes" id="UP000198654">
    <property type="component" value="Unassembled WGS sequence"/>
</dbReference>